<dbReference type="EMBL" id="CAAALY010024925">
    <property type="protein sequence ID" value="VEL15534.1"/>
    <property type="molecule type" value="Genomic_DNA"/>
</dbReference>
<evidence type="ECO:0000256" key="1">
    <source>
        <dbReference type="SAM" id="MobiDB-lite"/>
    </source>
</evidence>
<evidence type="ECO:0000313" key="2">
    <source>
        <dbReference type="EMBL" id="VEL15534.1"/>
    </source>
</evidence>
<name>A0A3S5CEV5_9PLAT</name>
<accession>A0A3S5CEV5</accession>
<proteinExistence type="predicted"/>
<feature type="compositionally biased region" description="Polar residues" evidence="1">
    <location>
        <begin position="21"/>
        <end position="35"/>
    </location>
</feature>
<keyword evidence="3" id="KW-1185">Reference proteome</keyword>
<protein>
    <submittedName>
        <fullName evidence="2">Uncharacterized protein</fullName>
    </submittedName>
</protein>
<comment type="caution">
    <text evidence="2">The sequence shown here is derived from an EMBL/GenBank/DDBJ whole genome shotgun (WGS) entry which is preliminary data.</text>
</comment>
<gene>
    <name evidence="2" type="ORF">PXEA_LOCUS8974</name>
</gene>
<dbReference type="Proteomes" id="UP000784294">
    <property type="component" value="Unassembled WGS sequence"/>
</dbReference>
<feature type="compositionally biased region" description="Basic and acidic residues" evidence="1">
    <location>
        <begin position="1"/>
        <end position="14"/>
    </location>
</feature>
<sequence length="482" mass="52873">MLLEKDKPSMQKSDKKAKRSLNLSASSDLSPSKLVNSKKRKNRDSSSTGGHSSIKKAKIQPVKFESDCQQDSDFEGAQSVCASPDRSTTSSCLLLTNLVGAINEKELRDFFKDLPIDYISRVYSPLVCITVKSKDLSKKVIETCREKMFSNRRLGAIEVSGDVEALFSSPSLPTVRVTNIPHKYDAVSSSTPVGSSTITLSGLPEVSEHEIKLLFPSAESLSLFVTKGGQRKCFVKFKDSKTRDSELIRCANLEISGTKVCSFQYIIVVGPANTLAFTDSRANQESFTKPGLIAGDKKSQNHLAKDGHYRFANSSQNIKRSNKIESGLSKDEDVSEDEDEDNTKPPTGIDADEQDEESDEQGDDDESDFEKEDEDEDELESDQDQENLSIKHQPMGLGELVDHLEETEVELIHADMVSGVHVVVILVMIVEVGPGETSVEGHLGPEEGRIALFVGATVIVSNVAVLGEIVDSRILCTFLIFK</sequence>
<evidence type="ECO:0000313" key="3">
    <source>
        <dbReference type="Proteomes" id="UP000784294"/>
    </source>
</evidence>
<feature type="region of interest" description="Disordered" evidence="1">
    <location>
        <begin position="310"/>
        <end position="393"/>
    </location>
</feature>
<reference evidence="2" key="1">
    <citation type="submission" date="2018-11" db="EMBL/GenBank/DDBJ databases">
        <authorList>
            <consortium name="Pathogen Informatics"/>
        </authorList>
    </citation>
    <scope>NUCLEOTIDE SEQUENCE</scope>
</reference>
<dbReference type="AlphaFoldDB" id="A0A3S5CEV5"/>
<organism evidence="2 3">
    <name type="scientific">Protopolystoma xenopodis</name>
    <dbReference type="NCBI Taxonomy" id="117903"/>
    <lineage>
        <taxon>Eukaryota</taxon>
        <taxon>Metazoa</taxon>
        <taxon>Spiralia</taxon>
        <taxon>Lophotrochozoa</taxon>
        <taxon>Platyhelminthes</taxon>
        <taxon>Monogenea</taxon>
        <taxon>Polyopisthocotylea</taxon>
        <taxon>Polystomatidea</taxon>
        <taxon>Polystomatidae</taxon>
        <taxon>Protopolystoma</taxon>
    </lineage>
</organism>
<feature type="region of interest" description="Disordered" evidence="1">
    <location>
        <begin position="1"/>
        <end position="55"/>
    </location>
</feature>
<feature type="compositionally biased region" description="Acidic residues" evidence="1">
    <location>
        <begin position="350"/>
        <end position="385"/>
    </location>
</feature>